<name>A0A1I3TRG9_9RHOB</name>
<dbReference type="PANTHER" id="PTHR35342">
    <property type="entry name" value="TRICARBOXYLIC TRANSPORT PROTEIN"/>
    <property type="match status" value="1"/>
</dbReference>
<feature type="transmembrane region" description="Helical" evidence="1">
    <location>
        <begin position="61"/>
        <end position="81"/>
    </location>
</feature>
<evidence type="ECO:0000313" key="3">
    <source>
        <dbReference type="EMBL" id="SFJ73858.1"/>
    </source>
</evidence>
<keyword evidence="4" id="KW-1185">Reference proteome</keyword>
<dbReference type="Proteomes" id="UP000183299">
    <property type="component" value="Unassembled WGS sequence"/>
</dbReference>
<accession>A0A1I3TRG9</accession>
<feature type="domain" description="DUF112" evidence="2">
    <location>
        <begin position="20"/>
        <end position="442"/>
    </location>
</feature>
<feature type="transmembrane region" description="Helical" evidence="1">
    <location>
        <begin position="319"/>
        <end position="342"/>
    </location>
</feature>
<dbReference type="GeneID" id="98665612"/>
<feature type="transmembrane region" description="Helical" evidence="1">
    <location>
        <begin position="200"/>
        <end position="217"/>
    </location>
</feature>
<keyword evidence="1" id="KW-0472">Membrane</keyword>
<dbReference type="OrthoDB" id="9791872at2"/>
<keyword evidence="1" id="KW-0812">Transmembrane</keyword>
<feature type="transmembrane region" description="Helical" evidence="1">
    <location>
        <begin position="473"/>
        <end position="493"/>
    </location>
</feature>
<dbReference type="EMBL" id="FORY01000009">
    <property type="protein sequence ID" value="SFJ73858.1"/>
    <property type="molecule type" value="Genomic_DNA"/>
</dbReference>
<evidence type="ECO:0000259" key="2">
    <source>
        <dbReference type="Pfam" id="PF01970"/>
    </source>
</evidence>
<dbReference type="PANTHER" id="PTHR35342:SF5">
    <property type="entry name" value="TRICARBOXYLIC TRANSPORT PROTEIN"/>
    <property type="match status" value="1"/>
</dbReference>
<sequence length="515" mass="53767">MGSFDIILQALDLVLTPEVLLTALLAGAFGLFVGAMPGLTATMATALLVPLTFFMDPIPALAAIVAASGMAIFAGDIPGALLRIPGTPASAAYVEDSYRLTMRGRMNEALGVNLIVSCIGGLIGIAVLVIAAPMLAEFALRFTSYEYFWLATMGLSCAIFVASSDPLKAAIALLLGLALATVGLDPTTGVPRFTFGQTNLLAGIEFIPAMIGLFALAEVMRGMIRLHGGTAPINMPKNPGPLFKGVGGIIRRHPTNVVRGSLMGVLIGALPGAGADIAAWMSYAVSKKFSKTPEKYGTGHVEGLVDASAGNNAAIGGSWIPALVFGIPGDSVTAIVIGVLYMKGMNPGPTVFLQNPQLIYAVFIIFVLTTLMMVPLGWGAVKLAKQALRVPSRVLLPIIMSLCIVGAFAMTNSVFGIVIMLGMGVTGWILEENGVPVAPIILGLVLGPMFERMFMTSMIKSNGDLLAFFERPIAAGLGICVLLIWTVSIVKALRKRRAPVAVVAELEAEDTSPPA</sequence>
<organism evidence="3 4">
    <name type="scientific">Celeribacter halophilus</name>
    <dbReference type="NCBI Taxonomy" id="576117"/>
    <lineage>
        <taxon>Bacteria</taxon>
        <taxon>Pseudomonadati</taxon>
        <taxon>Pseudomonadota</taxon>
        <taxon>Alphaproteobacteria</taxon>
        <taxon>Rhodobacterales</taxon>
        <taxon>Roseobacteraceae</taxon>
        <taxon>Celeribacter</taxon>
    </lineage>
</organism>
<feature type="transmembrane region" description="Helical" evidence="1">
    <location>
        <begin position="434"/>
        <end position="453"/>
    </location>
</feature>
<gene>
    <name evidence="3" type="ORF">SAMN04488138_10963</name>
</gene>
<dbReference type="Pfam" id="PF01970">
    <property type="entry name" value="TctA"/>
    <property type="match status" value="1"/>
</dbReference>
<protein>
    <submittedName>
        <fullName evidence="3">TctA family transporter</fullName>
    </submittedName>
</protein>
<dbReference type="AlphaFoldDB" id="A0A1I3TRG9"/>
<dbReference type="STRING" id="576117.SAMN04488138_10963"/>
<feature type="transmembrane region" description="Helical" evidence="1">
    <location>
        <begin position="20"/>
        <end position="49"/>
    </location>
</feature>
<evidence type="ECO:0000313" key="4">
    <source>
        <dbReference type="Proteomes" id="UP000183299"/>
    </source>
</evidence>
<dbReference type="RefSeq" id="WP_066601048.1">
    <property type="nucleotide sequence ID" value="NZ_FORY01000009.1"/>
</dbReference>
<feature type="transmembrane region" description="Helical" evidence="1">
    <location>
        <begin position="261"/>
        <end position="283"/>
    </location>
</feature>
<feature type="transmembrane region" description="Helical" evidence="1">
    <location>
        <begin position="110"/>
        <end position="135"/>
    </location>
</feature>
<feature type="transmembrane region" description="Helical" evidence="1">
    <location>
        <begin position="147"/>
        <end position="180"/>
    </location>
</feature>
<evidence type="ECO:0000256" key="1">
    <source>
        <dbReference type="SAM" id="Phobius"/>
    </source>
</evidence>
<feature type="transmembrane region" description="Helical" evidence="1">
    <location>
        <begin position="398"/>
        <end position="422"/>
    </location>
</feature>
<reference evidence="3 4" key="1">
    <citation type="submission" date="2016-10" db="EMBL/GenBank/DDBJ databases">
        <authorList>
            <person name="de Groot N.N."/>
        </authorList>
    </citation>
    <scope>NUCLEOTIDE SEQUENCE [LARGE SCALE GENOMIC DNA]</scope>
    <source>
        <strain evidence="3 4">CGMCC 1.8891</strain>
    </source>
</reference>
<dbReference type="InterPro" id="IPR002823">
    <property type="entry name" value="DUF112_TM"/>
</dbReference>
<proteinExistence type="predicted"/>
<feature type="transmembrane region" description="Helical" evidence="1">
    <location>
        <begin position="358"/>
        <end position="378"/>
    </location>
</feature>
<keyword evidence="1" id="KW-1133">Transmembrane helix</keyword>